<evidence type="ECO:0000256" key="1">
    <source>
        <dbReference type="SAM" id="Phobius"/>
    </source>
</evidence>
<dbReference type="EMBL" id="AMCI01001372">
    <property type="protein sequence ID" value="EJX05750.1"/>
    <property type="molecule type" value="Genomic_DNA"/>
</dbReference>
<feature type="transmembrane region" description="Helical" evidence="1">
    <location>
        <begin position="51"/>
        <end position="69"/>
    </location>
</feature>
<keyword evidence="1" id="KW-0812">Transmembrane</keyword>
<organism evidence="2">
    <name type="scientific">gut metagenome</name>
    <dbReference type="NCBI Taxonomy" id="749906"/>
    <lineage>
        <taxon>unclassified sequences</taxon>
        <taxon>metagenomes</taxon>
        <taxon>organismal metagenomes</taxon>
    </lineage>
</organism>
<protein>
    <submittedName>
        <fullName evidence="2">Membrane protein</fullName>
    </submittedName>
</protein>
<evidence type="ECO:0000313" key="2">
    <source>
        <dbReference type="EMBL" id="EJX05750.1"/>
    </source>
</evidence>
<comment type="caution">
    <text evidence="2">The sequence shown here is derived from an EMBL/GenBank/DDBJ whole genome shotgun (WGS) entry which is preliminary data.</text>
</comment>
<name>J9GY66_9ZZZZ</name>
<feature type="transmembrane region" description="Helical" evidence="1">
    <location>
        <begin position="148"/>
        <end position="171"/>
    </location>
</feature>
<accession>J9GY66</accession>
<keyword evidence="1" id="KW-0472">Membrane</keyword>
<proteinExistence type="predicted"/>
<dbReference type="AlphaFoldDB" id="J9GY66"/>
<sequence length="223" mass="25983">MCSETCCIIQVFFARLHFFERTVSIPILALVTRIMLRFSLLFTILYNIHELVIGVSLLKLLTVSCYFHIQKSIRIHFLYIKSQKSLSKRHFKRSPHHTFRLRNRNKRKVFCLLTRQRMVINHDTVGTSVLLMTQMPVRLRTDTKRTQLQPIFILLGSFVLGNFSLFILRFIPCADLLRFLAFSNFAGRRGAWQSSCAILPVLLGFGNDVTSAARSIPFFIRRQ</sequence>
<reference evidence="2" key="1">
    <citation type="journal article" date="2012" name="PLoS ONE">
        <title>Gene sets for utilization of primary and secondary nutrition supplies in the distal gut of endangered iberian lynx.</title>
        <authorList>
            <person name="Alcaide M."/>
            <person name="Messina E."/>
            <person name="Richter M."/>
            <person name="Bargiela R."/>
            <person name="Peplies J."/>
            <person name="Huws S.A."/>
            <person name="Newbold C.J."/>
            <person name="Golyshin P.N."/>
            <person name="Simon M.A."/>
            <person name="Lopez G."/>
            <person name="Yakimov M.M."/>
            <person name="Ferrer M."/>
        </authorList>
    </citation>
    <scope>NUCLEOTIDE SEQUENCE</scope>
</reference>
<gene>
    <name evidence="2" type="ORF">EVA_06145</name>
</gene>
<keyword evidence="1" id="KW-1133">Transmembrane helix</keyword>